<dbReference type="Gene3D" id="6.10.140.2180">
    <property type="match status" value="1"/>
</dbReference>
<dbReference type="Pfam" id="PF12840">
    <property type="entry name" value="HTH_20"/>
    <property type="match status" value="1"/>
</dbReference>
<dbReference type="EMBL" id="JAGIOO010000001">
    <property type="protein sequence ID" value="MBP2471406.1"/>
    <property type="molecule type" value="Genomic_DNA"/>
</dbReference>
<dbReference type="InterPro" id="IPR036388">
    <property type="entry name" value="WH-like_DNA-bd_sf"/>
</dbReference>
<protein>
    <submittedName>
        <fullName evidence="2">DNA-binding transcriptional ArsR family regulator</fullName>
    </submittedName>
</protein>
<dbReference type="SUPFAM" id="SSF46785">
    <property type="entry name" value="Winged helix' DNA-binding domain"/>
    <property type="match status" value="1"/>
</dbReference>
<dbReference type="SMART" id="SM00418">
    <property type="entry name" value="HTH_ARSR"/>
    <property type="match status" value="1"/>
</dbReference>
<dbReference type="GO" id="GO:0003677">
    <property type="term" value="F:DNA binding"/>
    <property type="evidence" value="ECO:0007669"/>
    <property type="project" value="UniProtKB-KW"/>
</dbReference>
<evidence type="ECO:0000259" key="1">
    <source>
        <dbReference type="SMART" id="SM00418"/>
    </source>
</evidence>
<reference evidence="2 3" key="1">
    <citation type="submission" date="2021-03" db="EMBL/GenBank/DDBJ databases">
        <title>Sequencing the genomes of 1000 actinobacteria strains.</title>
        <authorList>
            <person name="Klenk H.-P."/>
        </authorList>
    </citation>
    <scope>NUCLEOTIDE SEQUENCE [LARGE SCALE GENOMIC DNA]</scope>
    <source>
        <strain evidence="2 3">DSM 44580</strain>
    </source>
</reference>
<organism evidence="2 3">
    <name type="scientific">Crossiella equi</name>
    <dbReference type="NCBI Taxonomy" id="130796"/>
    <lineage>
        <taxon>Bacteria</taxon>
        <taxon>Bacillati</taxon>
        <taxon>Actinomycetota</taxon>
        <taxon>Actinomycetes</taxon>
        <taxon>Pseudonocardiales</taxon>
        <taxon>Pseudonocardiaceae</taxon>
        <taxon>Crossiella</taxon>
    </lineage>
</organism>
<accession>A0ABS5A4A7</accession>
<dbReference type="InterPro" id="IPR001845">
    <property type="entry name" value="HTH_ArsR_DNA-bd_dom"/>
</dbReference>
<gene>
    <name evidence="2" type="ORF">JOF53_000278</name>
</gene>
<feature type="domain" description="HTH arsR-type" evidence="1">
    <location>
        <begin position="12"/>
        <end position="106"/>
    </location>
</feature>
<keyword evidence="2" id="KW-0238">DNA-binding</keyword>
<evidence type="ECO:0000313" key="2">
    <source>
        <dbReference type="EMBL" id="MBP2471406.1"/>
    </source>
</evidence>
<proteinExistence type="predicted"/>
<dbReference type="RefSeq" id="WP_086781152.1">
    <property type="nucleotide sequence ID" value="NZ_JAGIOO010000001.1"/>
</dbReference>
<evidence type="ECO:0000313" key="3">
    <source>
        <dbReference type="Proteomes" id="UP001519363"/>
    </source>
</evidence>
<dbReference type="InterPro" id="IPR036390">
    <property type="entry name" value="WH_DNA-bd_sf"/>
</dbReference>
<sequence length="188" mass="21109">MDESPRELTDPAALKAYAHPLRQRILRALNRDGPATATTLAAALGENTGATSYHLRQLARHGLVREAPELARGKQRWWRSAAKDIRFPRTGSQPPEVRALLARIHTEGVAADLDAFARFNDRRAEFGEWADAVPYSRGALTLSQEELGRFFEDYLALLNRYREAHDPAAPDSRRLLVRWVAFPDPGEA</sequence>
<comment type="caution">
    <text evidence="2">The sequence shown here is derived from an EMBL/GenBank/DDBJ whole genome shotgun (WGS) entry which is preliminary data.</text>
</comment>
<dbReference type="Gene3D" id="1.10.10.10">
    <property type="entry name" value="Winged helix-like DNA-binding domain superfamily/Winged helix DNA-binding domain"/>
    <property type="match status" value="1"/>
</dbReference>
<dbReference type="Proteomes" id="UP001519363">
    <property type="component" value="Unassembled WGS sequence"/>
</dbReference>
<keyword evidence="3" id="KW-1185">Reference proteome</keyword>
<name>A0ABS5A4A7_9PSEU</name>